<feature type="domain" description="Histone deacetylase" evidence="2">
    <location>
        <begin position="21"/>
        <end position="270"/>
    </location>
</feature>
<dbReference type="Ensembl" id="ENSXCOT00000007171.1">
    <property type="protein sequence ID" value="ENSXCOP00000007083.1"/>
    <property type="gene ID" value="ENSXCOG00000005472.1"/>
</dbReference>
<reference evidence="3" key="1">
    <citation type="submission" date="2025-08" db="UniProtKB">
        <authorList>
            <consortium name="Ensembl"/>
        </authorList>
    </citation>
    <scope>IDENTIFICATION</scope>
</reference>
<dbReference type="InterPro" id="IPR000286">
    <property type="entry name" value="HDACs"/>
</dbReference>
<dbReference type="STRING" id="32473.ENSXCOP00000007083"/>
<keyword evidence="4" id="KW-1185">Reference proteome</keyword>
<dbReference type="InterPro" id="IPR044150">
    <property type="entry name" value="HDAC_classIV"/>
</dbReference>
<dbReference type="GO" id="GO:0004407">
    <property type="term" value="F:histone deacetylase activity"/>
    <property type="evidence" value="ECO:0007669"/>
    <property type="project" value="InterPro"/>
</dbReference>
<dbReference type="InterPro" id="IPR023696">
    <property type="entry name" value="Ureohydrolase_dom_sf"/>
</dbReference>
<proteinExistence type="predicted"/>
<dbReference type="PANTHER" id="PTHR10625">
    <property type="entry name" value="HISTONE DEACETYLASE HDAC1-RELATED"/>
    <property type="match status" value="1"/>
</dbReference>
<dbReference type="SUPFAM" id="SSF52768">
    <property type="entry name" value="Arginase/deacetylase"/>
    <property type="match status" value="1"/>
</dbReference>
<dbReference type="InterPro" id="IPR023801">
    <property type="entry name" value="His_deacetylse_dom"/>
</dbReference>
<evidence type="ECO:0000259" key="2">
    <source>
        <dbReference type="Pfam" id="PF00850"/>
    </source>
</evidence>
<dbReference type="Pfam" id="PF00850">
    <property type="entry name" value="Hist_deacetyl"/>
    <property type="match status" value="1"/>
</dbReference>
<dbReference type="Gene3D" id="3.40.800.20">
    <property type="entry name" value="Histone deacetylase domain"/>
    <property type="match status" value="1"/>
</dbReference>
<evidence type="ECO:0000313" key="3">
    <source>
        <dbReference type="Ensembl" id="ENSXCOP00000007083.1"/>
    </source>
</evidence>
<dbReference type="Proteomes" id="UP000261380">
    <property type="component" value="Unplaced"/>
</dbReference>
<reference evidence="3" key="2">
    <citation type="submission" date="2025-09" db="UniProtKB">
        <authorList>
            <consortium name="Ensembl"/>
        </authorList>
    </citation>
    <scope>IDENTIFICATION</scope>
</reference>
<dbReference type="GO" id="GO:0040029">
    <property type="term" value="P:epigenetic regulation of gene expression"/>
    <property type="evidence" value="ECO:0007669"/>
    <property type="project" value="TreeGrafter"/>
</dbReference>
<evidence type="ECO:0000313" key="4">
    <source>
        <dbReference type="Proteomes" id="UP000261380"/>
    </source>
</evidence>
<evidence type="ECO:0000256" key="1">
    <source>
        <dbReference type="ARBA" id="ARBA00022801"/>
    </source>
</evidence>
<dbReference type="GeneTree" id="ENSGT00940000166005"/>
<sequence length="281" mass="31679">ESSGLPIVHHSKYVCDLPANHRFPMAKFPRVLHCLLQDQVITERQVWVPEIASKDLLGTVHTEDYLNNFISGRINEQEQRRTGFPWGTVLAAEVALQRGLACSTAGGTHHAFPSYGSGFCLLNDLAVAAKYLMNSSSRKRKVLIVDLDVHQGDGTAFIFKDEPSVFTFSVHCGKNFPVRKQQSDLDISVEDGLEDKEYLSTHLPWLLETFRPDLLLYDAGVDPHWEDELGRLRLTDQLYQRDLYVMKTVVKRGIPIATVIGGGYSRDINKLALRHSIVHRA</sequence>
<protein>
    <submittedName>
        <fullName evidence="3">Histone deacetylase 12</fullName>
    </submittedName>
</protein>
<dbReference type="PANTHER" id="PTHR10625:SF19">
    <property type="entry name" value="HISTONE DEACETYLASE 12"/>
    <property type="match status" value="1"/>
</dbReference>
<dbReference type="InterPro" id="IPR037138">
    <property type="entry name" value="His_deacetylse_dom_sf"/>
</dbReference>
<dbReference type="AlphaFoldDB" id="A0A3B5L436"/>
<dbReference type="CDD" id="cd09993">
    <property type="entry name" value="HDAC_classIV"/>
    <property type="match status" value="1"/>
</dbReference>
<dbReference type="GO" id="GO:0016787">
    <property type="term" value="F:hydrolase activity"/>
    <property type="evidence" value="ECO:0007669"/>
    <property type="project" value="UniProtKB-KW"/>
</dbReference>
<keyword evidence="1" id="KW-0378">Hydrolase</keyword>
<accession>A0A3B5L436</accession>
<dbReference type="PRINTS" id="PR01270">
    <property type="entry name" value="HDASUPER"/>
</dbReference>
<name>A0A3B5L436_9TELE</name>
<organism evidence="3 4">
    <name type="scientific">Xiphophorus couchianus</name>
    <name type="common">Monterrey platyfish</name>
    <dbReference type="NCBI Taxonomy" id="32473"/>
    <lineage>
        <taxon>Eukaryota</taxon>
        <taxon>Metazoa</taxon>
        <taxon>Chordata</taxon>
        <taxon>Craniata</taxon>
        <taxon>Vertebrata</taxon>
        <taxon>Euteleostomi</taxon>
        <taxon>Actinopterygii</taxon>
        <taxon>Neopterygii</taxon>
        <taxon>Teleostei</taxon>
        <taxon>Neoteleostei</taxon>
        <taxon>Acanthomorphata</taxon>
        <taxon>Ovalentaria</taxon>
        <taxon>Atherinomorphae</taxon>
        <taxon>Cyprinodontiformes</taxon>
        <taxon>Poeciliidae</taxon>
        <taxon>Poeciliinae</taxon>
        <taxon>Xiphophorus</taxon>
    </lineage>
</organism>